<keyword evidence="2" id="KW-0732">Signal</keyword>
<dbReference type="PROSITE" id="PS50198">
    <property type="entry name" value="PPIC_PPIASE_2"/>
    <property type="match status" value="1"/>
</dbReference>
<protein>
    <submittedName>
        <fullName evidence="4">Peptidyl-prolyl cis-trans isomerase D</fullName>
        <ecNumber evidence="4">5.2.1.8</ecNumber>
    </submittedName>
</protein>
<dbReference type="EMBL" id="CP017641">
    <property type="protein sequence ID" value="APZ95025.1"/>
    <property type="molecule type" value="Genomic_DNA"/>
</dbReference>
<feature type="signal peptide" evidence="2">
    <location>
        <begin position="1"/>
        <end position="32"/>
    </location>
</feature>
<dbReference type="Gene3D" id="1.10.4030.10">
    <property type="entry name" value="Porin chaperone SurA, peptide-binding domain"/>
    <property type="match status" value="1"/>
</dbReference>
<evidence type="ECO:0000313" key="4">
    <source>
        <dbReference type="EMBL" id="APZ95025.1"/>
    </source>
</evidence>
<dbReference type="GO" id="GO:0003755">
    <property type="term" value="F:peptidyl-prolyl cis-trans isomerase activity"/>
    <property type="evidence" value="ECO:0007669"/>
    <property type="project" value="UniProtKB-KW"/>
</dbReference>
<keyword evidence="5" id="KW-1185">Reference proteome</keyword>
<feature type="chain" id="PRO_5012456242" evidence="2">
    <location>
        <begin position="33"/>
        <end position="409"/>
    </location>
</feature>
<reference evidence="4 5" key="1">
    <citation type="journal article" date="2016" name="Front. Microbiol.">
        <title>Fuerstia marisgermanicae gen. nov., sp. nov., an Unusual Member of the Phylum Planctomycetes from the German Wadden Sea.</title>
        <authorList>
            <person name="Kohn T."/>
            <person name="Heuer A."/>
            <person name="Jogler M."/>
            <person name="Vollmers J."/>
            <person name="Boedeker C."/>
            <person name="Bunk B."/>
            <person name="Rast P."/>
            <person name="Borchert D."/>
            <person name="Glockner I."/>
            <person name="Freese H.M."/>
            <person name="Klenk H.P."/>
            <person name="Overmann J."/>
            <person name="Kaster A.K."/>
            <person name="Rohde M."/>
            <person name="Wiegand S."/>
            <person name="Jogler C."/>
        </authorList>
    </citation>
    <scope>NUCLEOTIDE SEQUENCE [LARGE SCALE GENOMIC DNA]</scope>
    <source>
        <strain evidence="4 5">NH11</strain>
    </source>
</reference>
<dbReference type="RefSeq" id="WP_077026243.1">
    <property type="nucleotide sequence ID" value="NZ_CP017641.1"/>
</dbReference>
<dbReference type="InterPro" id="IPR046357">
    <property type="entry name" value="PPIase_dom_sf"/>
</dbReference>
<dbReference type="InterPro" id="IPR050245">
    <property type="entry name" value="PrsA_foldase"/>
</dbReference>
<evidence type="ECO:0000256" key="2">
    <source>
        <dbReference type="SAM" id="SignalP"/>
    </source>
</evidence>
<dbReference type="EC" id="5.2.1.8" evidence="4"/>
<dbReference type="InterPro" id="IPR027304">
    <property type="entry name" value="Trigger_fact/SurA_dom_sf"/>
</dbReference>
<dbReference type="OrthoDB" id="270355at2"/>
<feature type="domain" description="PpiC" evidence="3">
    <location>
        <begin position="245"/>
        <end position="344"/>
    </location>
</feature>
<organism evidence="4 5">
    <name type="scientific">Fuerstiella marisgermanici</name>
    <dbReference type="NCBI Taxonomy" id="1891926"/>
    <lineage>
        <taxon>Bacteria</taxon>
        <taxon>Pseudomonadati</taxon>
        <taxon>Planctomycetota</taxon>
        <taxon>Planctomycetia</taxon>
        <taxon>Planctomycetales</taxon>
        <taxon>Planctomycetaceae</taxon>
        <taxon>Fuerstiella</taxon>
    </lineage>
</organism>
<dbReference type="InterPro" id="IPR000297">
    <property type="entry name" value="PPIase_PpiC"/>
</dbReference>
<dbReference type="KEGG" id="fmr:Fuma_04677"/>
<evidence type="ECO:0000313" key="5">
    <source>
        <dbReference type="Proteomes" id="UP000187735"/>
    </source>
</evidence>
<dbReference type="AlphaFoldDB" id="A0A1P8WLT6"/>
<dbReference type="Gene3D" id="3.10.50.40">
    <property type="match status" value="1"/>
</dbReference>
<keyword evidence="1" id="KW-0697">Rotamase</keyword>
<proteinExistence type="predicted"/>
<evidence type="ECO:0000256" key="1">
    <source>
        <dbReference type="PROSITE-ProRule" id="PRU00278"/>
    </source>
</evidence>
<name>A0A1P8WLT6_9PLAN</name>
<keyword evidence="1 4" id="KW-0413">Isomerase</keyword>
<sequence length="409" mass="46007" precursor="true">MLNFQTFPIAADRLRRLFAVLLCGLLPCLCLAGCAGKTLVDDNPVFSETPPRRALTNRSSVAESDELPSSVVRTVSYDSTSPEPLTGNSVVAEVNGSPIFVDDLIGSIRLTVESNPNLKPEQVQQILHQEIKPRLTNYIEQEIAIQALRKAIPEDRQQLVRDSLEEPFQTEVIAKIKADKNLETDQQLNELLATQGLSIELLRESFFRVQMAQGYLSSVVDVSDIVDRAEMLEYYKTHREDFTSKERLRCQEIVVQFARHGGREGAKERMAKVVEALNDGKEFPEVAEEFSDALSAEQRGDMGWLEPGSLADKEAEKKIFAAKPGETTEVFEQDDRFEIFRVVTHEFATTAPFQQVQEQIKEKIIQQRLVDARQNAMTELREKATIITMYDNAESGTAAAHDSFSLPNR</sequence>
<dbReference type="Proteomes" id="UP000187735">
    <property type="component" value="Chromosome"/>
</dbReference>
<evidence type="ECO:0000259" key="3">
    <source>
        <dbReference type="PROSITE" id="PS50198"/>
    </source>
</evidence>
<dbReference type="PANTHER" id="PTHR47245">
    <property type="entry name" value="PEPTIDYLPROLYL ISOMERASE"/>
    <property type="match status" value="1"/>
</dbReference>
<dbReference type="SUPFAM" id="SSF109998">
    <property type="entry name" value="Triger factor/SurA peptide-binding domain-like"/>
    <property type="match status" value="1"/>
</dbReference>
<accession>A0A1P8WLT6</accession>
<dbReference type="STRING" id="1891926.Fuma_04677"/>
<gene>
    <name evidence="4" type="primary">ppiD</name>
    <name evidence="4" type="ORF">Fuma_04677</name>
</gene>
<dbReference type="PANTHER" id="PTHR47245:SF2">
    <property type="entry name" value="PEPTIDYL-PROLYL CIS-TRANS ISOMERASE HP_0175-RELATED"/>
    <property type="match status" value="1"/>
</dbReference>
<dbReference type="Pfam" id="PF00639">
    <property type="entry name" value="Rotamase"/>
    <property type="match status" value="1"/>
</dbReference>
<dbReference type="SUPFAM" id="SSF54534">
    <property type="entry name" value="FKBP-like"/>
    <property type="match status" value="1"/>
</dbReference>